<accession>Q8MRK1</accession>
<protein>
    <submittedName>
        <fullName evidence="1">GM02481p</fullName>
    </submittedName>
</protein>
<sequence length="56" mass="6764">MARSRCQINTLYIRKRKLSDPPPPHPTTKIEQYLYVYIYVQHYRQRLQGPTNTLCI</sequence>
<evidence type="ECO:0000313" key="2">
    <source>
        <dbReference type="FlyBase" id="FBgn0284408"/>
    </source>
</evidence>
<dbReference type="GO" id="GO:2001262">
    <property type="term" value="P:positive regulation of semaphorin-plexin signaling pathway"/>
    <property type="evidence" value="ECO:0000316"/>
    <property type="project" value="FlyBase"/>
</dbReference>
<dbReference type="GO" id="GO:0045199">
    <property type="term" value="P:maintenance of epithelial cell apical/basal polarity"/>
    <property type="evidence" value="ECO:0000315"/>
    <property type="project" value="FlyBase"/>
</dbReference>
<proteinExistence type="evidence at transcript level"/>
<organism evidence="1">
    <name type="scientific">Drosophila melanogaster</name>
    <name type="common">Fruit fly</name>
    <dbReference type="NCBI Taxonomy" id="7227"/>
    <lineage>
        <taxon>Eukaryota</taxon>
        <taxon>Metazoa</taxon>
        <taxon>Ecdysozoa</taxon>
        <taxon>Arthropoda</taxon>
        <taxon>Hexapoda</taxon>
        <taxon>Insecta</taxon>
        <taxon>Pterygota</taxon>
        <taxon>Neoptera</taxon>
        <taxon>Endopterygota</taxon>
        <taxon>Diptera</taxon>
        <taxon>Brachycera</taxon>
        <taxon>Muscomorpha</taxon>
        <taxon>Ephydroidea</taxon>
        <taxon>Drosophilidae</taxon>
        <taxon>Drosophila</taxon>
        <taxon>Sophophora</taxon>
    </lineage>
</organism>
<dbReference type="AlphaFoldDB" id="Q8MRK1"/>
<dbReference type="GO" id="GO:0007415">
    <property type="term" value="P:defasciculation of motor neuron axon"/>
    <property type="evidence" value="ECO:0000315"/>
    <property type="project" value="FlyBase"/>
</dbReference>
<evidence type="ECO:0000313" key="1">
    <source>
        <dbReference type="EMBL" id="AAM50213.1"/>
    </source>
</evidence>
<reference evidence="1" key="1">
    <citation type="submission" date="2002-06" db="EMBL/GenBank/DDBJ databases">
        <authorList>
            <person name="Stapleton M."/>
            <person name="Brokstein P."/>
            <person name="Hong L."/>
            <person name="Agbayani A."/>
            <person name="Carlson J."/>
            <person name="Champe M."/>
            <person name="Chavez C."/>
            <person name="Dorsett V."/>
            <person name="Dresnek D."/>
            <person name="Farfan D."/>
            <person name="Frise E."/>
            <person name="George R."/>
            <person name="Gonzalez M."/>
            <person name="Guarin H."/>
            <person name="Kronmiller B."/>
            <person name="Li P."/>
            <person name="Liao G."/>
            <person name="Miranda A."/>
            <person name="Mungall C.J."/>
            <person name="Nunoo J."/>
            <person name="Pacleb J."/>
            <person name="Paragas V."/>
            <person name="Park S."/>
            <person name="Patel S."/>
            <person name="Phouanenavong S."/>
            <person name="Wan K."/>
            <person name="Yu C."/>
            <person name="Lewis S.E."/>
            <person name="Rubin G.M."/>
            <person name="Celniker S."/>
        </authorList>
    </citation>
    <scope>NUCLEOTIDE SEQUENCE</scope>
</reference>
<name>Q8MRK1_DROME</name>
<dbReference type="OrthoDB" id="10055367at2759"/>
<gene>
    <name evidence="2" type="primary">trol</name>
    <name evidence="2" type="ORF">CG33950</name>
</gene>
<dbReference type="AGR" id="FB:FBgn0284408"/>
<dbReference type="GO" id="GO:0008045">
    <property type="term" value="P:motor neuron axon guidance"/>
    <property type="evidence" value="ECO:0000315"/>
    <property type="project" value="FlyBase"/>
</dbReference>
<dbReference type="GO" id="GO:0072347">
    <property type="term" value="P:response to anesthetic"/>
    <property type="evidence" value="ECO:0000315"/>
    <property type="project" value="FlyBase"/>
</dbReference>
<dbReference type="EMBL" id="AY119559">
    <property type="protein sequence ID" value="AAM50213.1"/>
    <property type="molecule type" value="mRNA"/>
</dbReference>
<dbReference type="FlyBase" id="FBgn0284408">
    <property type="gene designation" value="trol"/>
</dbReference>